<protein>
    <submittedName>
        <fullName evidence="3">GIY-YIG domain-containing protein</fullName>
    </submittedName>
</protein>
<evidence type="ECO:0000313" key="2">
    <source>
        <dbReference type="Proteomes" id="UP000275846"/>
    </source>
</evidence>
<gene>
    <name evidence="1" type="ORF">SSLN_LOCUS7659</name>
</gene>
<organism evidence="3">
    <name type="scientific">Schistocephalus solidus</name>
    <name type="common">Tapeworm</name>
    <dbReference type="NCBI Taxonomy" id="70667"/>
    <lineage>
        <taxon>Eukaryota</taxon>
        <taxon>Metazoa</taxon>
        <taxon>Spiralia</taxon>
        <taxon>Lophotrochozoa</taxon>
        <taxon>Platyhelminthes</taxon>
        <taxon>Cestoda</taxon>
        <taxon>Eucestoda</taxon>
        <taxon>Diphyllobothriidea</taxon>
        <taxon>Diphyllobothriidae</taxon>
        <taxon>Schistocephalus</taxon>
    </lineage>
</organism>
<name>A0A183STW1_SCHSO</name>
<accession>A0A183STW1</accession>
<dbReference type="WBParaSite" id="SSLN_0000794901-mRNA-1">
    <property type="protein sequence ID" value="SSLN_0000794901-mRNA-1"/>
    <property type="gene ID" value="SSLN_0000794901"/>
</dbReference>
<reference evidence="3" key="1">
    <citation type="submission" date="2016-06" db="UniProtKB">
        <authorList>
            <consortium name="WormBaseParasite"/>
        </authorList>
    </citation>
    <scope>IDENTIFICATION</scope>
</reference>
<keyword evidence="2" id="KW-1185">Reference proteome</keyword>
<proteinExistence type="predicted"/>
<evidence type="ECO:0000313" key="3">
    <source>
        <dbReference type="WBParaSite" id="SSLN_0000794901-mRNA-1"/>
    </source>
</evidence>
<dbReference type="Proteomes" id="UP000275846">
    <property type="component" value="Unassembled WGS sequence"/>
</dbReference>
<evidence type="ECO:0000313" key="1">
    <source>
        <dbReference type="EMBL" id="VDL94044.1"/>
    </source>
</evidence>
<sequence>MQPKGHLPHADTSGVIYHINCLDCPTNYCGITDKRLSKRMHEHTFAVRRKDLRAHIVMHSLENNHLFDFDRSQVLGRAEKDWREKSSNLGSHAPILSTAASTYQCPLQPSITIGVRQEDK</sequence>
<dbReference type="AlphaFoldDB" id="A0A183STW1"/>
<reference evidence="1 2" key="2">
    <citation type="submission" date="2018-11" db="EMBL/GenBank/DDBJ databases">
        <authorList>
            <consortium name="Pathogen Informatics"/>
        </authorList>
    </citation>
    <scope>NUCLEOTIDE SEQUENCE [LARGE SCALE GENOMIC DNA]</scope>
    <source>
        <strain evidence="1 2">NST_G2</strain>
    </source>
</reference>
<dbReference type="EMBL" id="UYSU01034248">
    <property type="protein sequence ID" value="VDL94044.1"/>
    <property type="molecule type" value="Genomic_DNA"/>
</dbReference>